<dbReference type="EMBL" id="CAEZSR010000105">
    <property type="protein sequence ID" value="CAB4572810.1"/>
    <property type="molecule type" value="Genomic_DNA"/>
</dbReference>
<dbReference type="PANTHER" id="PTHR37489:SF1">
    <property type="entry name" value="DUF3500 DOMAIN-CONTAINING PROTEIN"/>
    <property type="match status" value="1"/>
</dbReference>
<name>A0A6J6E8A7_9ZZZZ</name>
<sequence>MADAAVAFLSALDDGQRAVAAWPFHDHAERTRFFYTPTDHGGLRFLDMRPRQQQLAHRLVASGLSRAGYVTVSTVMGLENALDADEGWVTGVGRERGRDPMHYFVRVFGDPQGGEPWGWRFGGHHLSVNHVVVDGEVVGSTPIFLGADPASAPLLGPHPLRPLAGAEDLGRELVRSLDEGQLARALLAPAAPPDLVTGNRPVIATGDGDVPLPLAELFRQRFEGDARRGLDRAQASLEDGLGFTDVHREAVRLTRTPRGLPALDLSAAQRELLRALLDVYVRRIPDELADAEAARYAGDDGLDRLHFAWAGSLEPGEGHYYRVHGPELLAEYDNTQRGVNHVHTVWRHPHRDFGADVLAAHYAARRDDAGHGHDH</sequence>
<organism evidence="1">
    <name type="scientific">freshwater metagenome</name>
    <dbReference type="NCBI Taxonomy" id="449393"/>
    <lineage>
        <taxon>unclassified sequences</taxon>
        <taxon>metagenomes</taxon>
        <taxon>ecological metagenomes</taxon>
    </lineage>
</organism>
<reference evidence="1" key="1">
    <citation type="submission" date="2020-05" db="EMBL/GenBank/DDBJ databases">
        <authorList>
            <person name="Chiriac C."/>
            <person name="Salcher M."/>
            <person name="Ghai R."/>
            <person name="Kavagutti S V."/>
        </authorList>
    </citation>
    <scope>NUCLEOTIDE SEQUENCE</scope>
</reference>
<accession>A0A6J6E8A7</accession>
<dbReference type="AlphaFoldDB" id="A0A6J6E8A7"/>
<protein>
    <submittedName>
        <fullName evidence="1">Unannotated protein</fullName>
    </submittedName>
</protein>
<dbReference type="Pfam" id="PF12006">
    <property type="entry name" value="DUF3500"/>
    <property type="match status" value="1"/>
</dbReference>
<gene>
    <name evidence="1" type="ORF">UFOPK1493_02513</name>
</gene>
<dbReference type="InterPro" id="IPR021889">
    <property type="entry name" value="DUF3500"/>
</dbReference>
<proteinExistence type="predicted"/>
<dbReference type="PANTHER" id="PTHR37489">
    <property type="entry name" value="DUF3500 DOMAIN-CONTAINING PROTEIN"/>
    <property type="match status" value="1"/>
</dbReference>
<evidence type="ECO:0000313" key="1">
    <source>
        <dbReference type="EMBL" id="CAB4572810.1"/>
    </source>
</evidence>